<dbReference type="GO" id="GO:0005886">
    <property type="term" value="C:plasma membrane"/>
    <property type="evidence" value="ECO:0007669"/>
    <property type="project" value="UniProtKB-SubCell"/>
</dbReference>
<evidence type="ECO:0000256" key="5">
    <source>
        <dbReference type="ARBA" id="ARBA00022741"/>
    </source>
</evidence>
<feature type="transmembrane region" description="Helical" evidence="9">
    <location>
        <begin position="242"/>
        <end position="261"/>
    </location>
</feature>
<dbReference type="PANTHER" id="PTHR24221">
    <property type="entry name" value="ATP-BINDING CASSETTE SUB-FAMILY B"/>
    <property type="match status" value="1"/>
</dbReference>
<dbReference type="Gene3D" id="3.40.50.300">
    <property type="entry name" value="P-loop containing nucleotide triphosphate hydrolases"/>
    <property type="match status" value="1"/>
</dbReference>
<sequence>MDGYKRLLSYAPEKKRELVLAIFFTGLSAIAQVFSYFYIWKFLEALLASNNLQEAMQYAVVVIVLLITYIFLYFIGVALSHILGFRVETNLRKKSALNVVDGSFHFFDNHSSGEVNKIINENASNTHSIIAHMIPDITSAIIAPILLIIVATNIDITFGVLLFLALIFAFICLKGMMSDSSFMEAYLKVLERLNGETVEYVRGMQVVKIFGASVYTFKSFYEAIKEYSNLTYQHAINCKHPYVSFQTILNLYISFTIPYGIYTLTRGSEPLEIAAKVIFFAIIGGVIFTSMTKIMYVGSDMFMAKEAVDKMENLFEEMEEKKISHSTYEDLQNTNIEFKDVTFSYENAPVIENLSFKLEGGKSYALIGGSGSGKSTIAKLIGGFYKVDSGQVLIGDKLLESYSEEFLNNKIAMVFQNAQLFDLTVFENVKLARPEASDQEVMQALKDASCRDIIDKLPQGVHTMLGTEGVSLSGGETQRIAIARAILKDADIVILDEASAAADADNEYKIQQAFAKLMEGKTVIMIAHRLTSIRNVDEILVMSQGQIIERGDHETLMAADSKYKEFQEMYAKANEWRVKSD</sequence>
<dbReference type="Pfam" id="PF00005">
    <property type="entry name" value="ABC_tran"/>
    <property type="match status" value="1"/>
</dbReference>
<dbReference type="AlphaFoldDB" id="A0A347WJ70"/>
<dbReference type="PANTHER" id="PTHR24221:SF397">
    <property type="entry name" value="ABC TRANSPORTER, ATP-BINDING TRANSMEMBRANE PROTEIN"/>
    <property type="match status" value="1"/>
</dbReference>
<dbReference type="SMART" id="SM00382">
    <property type="entry name" value="AAA"/>
    <property type="match status" value="1"/>
</dbReference>
<comment type="subcellular location">
    <subcellularLocation>
        <location evidence="1">Cell membrane</location>
        <topology evidence="1">Multi-pass membrane protein</topology>
    </subcellularLocation>
</comment>
<dbReference type="InterPro" id="IPR011527">
    <property type="entry name" value="ABC1_TM_dom"/>
</dbReference>
<evidence type="ECO:0000256" key="3">
    <source>
        <dbReference type="ARBA" id="ARBA00022475"/>
    </source>
</evidence>
<keyword evidence="13" id="KW-1185">Reference proteome</keyword>
<dbReference type="InterPro" id="IPR027417">
    <property type="entry name" value="P-loop_NTPase"/>
</dbReference>
<feature type="domain" description="ABC transporter" evidence="10">
    <location>
        <begin position="336"/>
        <end position="569"/>
    </location>
</feature>
<keyword evidence="6 12" id="KW-0067">ATP-binding</keyword>
<keyword evidence="4 9" id="KW-0812">Transmembrane</keyword>
<name>A0A347WJ70_9LACT</name>
<dbReference type="RefSeq" id="WP_118990043.1">
    <property type="nucleotide sequence ID" value="NZ_CP023434.1"/>
</dbReference>
<reference evidence="12 13" key="1">
    <citation type="submission" date="2017-09" db="EMBL/GenBank/DDBJ databases">
        <title>Complete genome sequence of Oxytococcus suis strain ZY16052.</title>
        <authorList>
            <person name="Li F."/>
        </authorList>
    </citation>
    <scope>NUCLEOTIDE SEQUENCE [LARGE SCALE GENOMIC DNA]</scope>
    <source>
        <strain evidence="12 13">ZY16052</strain>
    </source>
</reference>
<gene>
    <name evidence="12" type="ORF">CL176_03275</name>
</gene>
<organism evidence="12 13">
    <name type="scientific">Suicoccus acidiformans</name>
    <dbReference type="NCBI Taxonomy" id="2036206"/>
    <lineage>
        <taxon>Bacteria</taxon>
        <taxon>Bacillati</taxon>
        <taxon>Bacillota</taxon>
        <taxon>Bacilli</taxon>
        <taxon>Lactobacillales</taxon>
        <taxon>Aerococcaceae</taxon>
        <taxon>Suicoccus</taxon>
    </lineage>
</organism>
<evidence type="ECO:0000256" key="7">
    <source>
        <dbReference type="ARBA" id="ARBA00022989"/>
    </source>
</evidence>
<proteinExistence type="predicted"/>
<evidence type="ECO:0000259" key="10">
    <source>
        <dbReference type="PROSITE" id="PS50893"/>
    </source>
</evidence>
<keyword evidence="3" id="KW-1003">Cell membrane</keyword>
<dbReference type="InterPro" id="IPR036640">
    <property type="entry name" value="ABC1_TM_sf"/>
</dbReference>
<dbReference type="SUPFAM" id="SSF90123">
    <property type="entry name" value="ABC transporter transmembrane region"/>
    <property type="match status" value="1"/>
</dbReference>
<dbReference type="GO" id="GO:0005524">
    <property type="term" value="F:ATP binding"/>
    <property type="evidence" value="ECO:0007669"/>
    <property type="project" value="UniProtKB-KW"/>
</dbReference>
<dbReference type="EMBL" id="CP023434">
    <property type="protein sequence ID" value="AXY25127.1"/>
    <property type="molecule type" value="Genomic_DNA"/>
</dbReference>
<evidence type="ECO:0000256" key="2">
    <source>
        <dbReference type="ARBA" id="ARBA00022448"/>
    </source>
</evidence>
<keyword evidence="2" id="KW-0813">Transport</keyword>
<dbReference type="PROSITE" id="PS50929">
    <property type="entry name" value="ABC_TM1F"/>
    <property type="match status" value="1"/>
</dbReference>
<evidence type="ECO:0000256" key="4">
    <source>
        <dbReference type="ARBA" id="ARBA00022692"/>
    </source>
</evidence>
<protein>
    <submittedName>
        <fullName evidence="12">ABC transporter ATP-binding protein</fullName>
    </submittedName>
</protein>
<dbReference type="InterPro" id="IPR003593">
    <property type="entry name" value="AAA+_ATPase"/>
</dbReference>
<feature type="transmembrane region" description="Helical" evidence="9">
    <location>
        <begin position="156"/>
        <end position="173"/>
    </location>
</feature>
<evidence type="ECO:0000256" key="8">
    <source>
        <dbReference type="ARBA" id="ARBA00023136"/>
    </source>
</evidence>
<dbReference type="FunFam" id="3.40.50.300:FF:000221">
    <property type="entry name" value="Multidrug ABC transporter ATP-binding protein"/>
    <property type="match status" value="1"/>
</dbReference>
<dbReference type="OrthoDB" id="9802264at2"/>
<feature type="transmembrane region" description="Helical" evidence="9">
    <location>
        <begin position="20"/>
        <end position="39"/>
    </location>
</feature>
<dbReference type="PROSITE" id="PS50893">
    <property type="entry name" value="ABC_TRANSPORTER_2"/>
    <property type="match status" value="1"/>
</dbReference>
<evidence type="ECO:0000256" key="9">
    <source>
        <dbReference type="SAM" id="Phobius"/>
    </source>
</evidence>
<dbReference type="Proteomes" id="UP000263232">
    <property type="component" value="Chromosome"/>
</dbReference>
<feature type="transmembrane region" description="Helical" evidence="9">
    <location>
        <begin position="129"/>
        <end position="150"/>
    </location>
</feature>
<evidence type="ECO:0000313" key="12">
    <source>
        <dbReference type="EMBL" id="AXY25127.1"/>
    </source>
</evidence>
<keyword evidence="7 9" id="KW-1133">Transmembrane helix</keyword>
<keyword evidence="8 9" id="KW-0472">Membrane</keyword>
<evidence type="ECO:0000313" key="13">
    <source>
        <dbReference type="Proteomes" id="UP000263232"/>
    </source>
</evidence>
<dbReference type="SUPFAM" id="SSF52540">
    <property type="entry name" value="P-loop containing nucleoside triphosphate hydrolases"/>
    <property type="match status" value="1"/>
</dbReference>
<dbReference type="GO" id="GO:0034040">
    <property type="term" value="F:ATPase-coupled lipid transmembrane transporter activity"/>
    <property type="evidence" value="ECO:0007669"/>
    <property type="project" value="TreeGrafter"/>
</dbReference>
<feature type="domain" description="ABC transmembrane type-1" evidence="11">
    <location>
        <begin position="19"/>
        <end position="303"/>
    </location>
</feature>
<evidence type="ECO:0000259" key="11">
    <source>
        <dbReference type="PROSITE" id="PS50929"/>
    </source>
</evidence>
<dbReference type="InterPro" id="IPR003439">
    <property type="entry name" value="ABC_transporter-like_ATP-bd"/>
</dbReference>
<dbReference type="Pfam" id="PF00664">
    <property type="entry name" value="ABC_membrane"/>
    <property type="match status" value="1"/>
</dbReference>
<dbReference type="InterPro" id="IPR039421">
    <property type="entry name" value="Type_1_exporter"/>
</dbReference>
<dbReference type="GO" id="GO:0140359">
    <property type="term" value="F:ABC-type transporter activity"/>
    <property type="evidence" value="ECO:0007669"/>
    <property type="project" value="InterPro"/>
</dbReference>
<feature type="transmembrane region" description="Helical" evidence="9">
    <location>
        <begin position="59"/>
        <end position="85"/>
    </location>
</feature>
<dbReference type="GO" id="GO:0016887">
    <property type="term" value="F:ATP hydrolysis activity"/>
    <property type="evidence" value="ECO:0007669"/>
    <property type="project" value="InterPro"/>
</dbReference>
<dbReference type="KEGG" id="abae:CL176_03275"/>
<evidence type="ECO:0000256" key="1">
    <source>
        <dbReference type="ARBA" id="ARBA00004651"/>
    </source>
</evidence>
<evidence type="ECO:0000256" key="6">
    <source>
        <dbReference type="ARBA" id="ARBA00022840"/>
    </source>
</evidence>
<keyword evidence="5" id="KW-0547">Nucleotide-binding</keyword>
<feature type="transmembrane region" description="Helical" evidence="9">
    <location>
        <begin position="273"/>
        <end position="296"/>
    </location>
</feature>
<accession>A0A347WJ70</accession>
<dbReference type="Gene3D" id="1.20.1560.10">
    <property type="entry name" value="ABC transporter type 1, transmembrane domain"/>
    <property type="match status" value="1"/>
</dbReference>